<sequence length="807" mass="91207">MSQDELCTVSRDRVRSIYLDGLKWKSGNPKGIPPTFLPRDTSYHSDKDLLISFTSEQANRRARDWCQAYYYAAQDPEHHIHLLDRAVGALLRCNFEGVLSEDAIITQTCALLSRLPRTPQLPASISAQFNGAALPWLYFRARHSGCVRLDRASWHELLVTNWVDTSSIRLALTIVQIRDEMIDTTQTFVDTLAELTATAFDLSAKTKDTADHRHWLVAKSFLWTCWCRSLMLHFHYHLGMQLRAGYDAERNESLNMRQPLPGHDGETPNSLEALPQYMCKWAFALLRLDRASIGQDFRDFRRRFGAMFNDKPARCILSSSQACNGQGPEHCQRFTGMTIVDQSAHDFRCNGGCDKMFWDEYSYRNIEGARAVSVKDSDNVAIRYCQASSRTLSVSHVWAHGAGGRPHTGMNACLHARLIQLAHENKCDSYWMDTSCIPENHDLRAEAIANINKIFTISRMTLIWDRDIMSIDISDGSIETWETLLSTLLVCDWNVRSWTLLESMRARHTVHLLCKYNRIISVKECLTKVHEQGSMAIANLFLTHQQLLPAQPPSPFDKNPRGDIARRRDGYISVEESICLLAYRHASRPGDSTVIMSLLHDTTPAYTAEMFWKSKINSIIHTGVLFSSLPRLQCKGFGWAPAQPEVSRLTTTSTTSSNATSLLSSPLHLVYDGAGTSVALITDKGLDATFTTFEVSGPSPSGFPASVKAFKDTFARGDRKGVDCPSRRAWEEFKLHKYRHARFVLAAKVVASSGYYVYRGPRHGTVFGVVGSNDKAHKIWHWLGVFEWDAAAPWPPMRREVEDIFLV</sequence>
<keyword evidence="2" id="KW-1185">Reference proteome</keyword>
<protein>
    <recommendedName>
        <fullName evidence="3">Heterokaryon incompatibility domain-containing protein</fullName>
    </recommendedName>
</protein>
<dbReference type="OrthoDB" id="2426273at2759"/>
<dbReference type="RefSeq" id="XP_013281237.1">
    <property type="nucleotide sequence ID" value="XM_013425783.1"/>
</dbReference>
<evidence type="ECO:0000313" key="1">
    <source>
        <dbReference type="EMBL" id="KIW77429.1"/>
    </source>
</evidence>
<accession>A0A0D2GYI1</accession>
<dbReference type="PANTHER" id="PTHR39596">
    <property type="match status" value="1"/>
</dbReference>
<dbReference type="Proteomes" id="UP000053029">
    <property type="component" value="Unassembled WGS sequence"/>
</dbReference>
<dbReference type="AlphaFoldDB" id="A0A0D2GYI1"/>
<evidence type="ECO:0000313" key="2">
    <source>
        <dbReference type="Proteomes" id="UP000053029"/>
    </source>
</evidence>
<dbReference type="GeneID" id="25309365"/>
<dbReference type="STRING" id="1442368.A0A0D2GYI1"/>
<reference evidence="1 2" key="1">
    <citation type="submission" date="2015-01" db="EMBL/GenBank/DDBJ databases">
        <title>The Genome Sequence of Fonsecaea pedrosoi CBS 271.37.</title>
        <authorList>
            <consortium name="The Broad Institute Genomics Platform"/>
            <person name="Cuomo C."/>
            <person name="de Hoog S."/>
            <person name="Gorbushina A."/>
            <person name="Stielow B."/>
            <person name="Teixiera M."/>
            <person name="Abouelleil A."/>
            <person name="Chapman S.B."/>
            <person name="Priest M."/>
            <person name="Young S.K."/>
            <person name="Wortman J."/>
            <person name="Nusbaum C."/>
            <person name="Birren B."/>
        </authorList>
    </citation>
    <scope>NUCLEOTIDE SEQUENCE [LARGE SCALE GENOMIC DNA]</scope>
    <source>
        <strain evidence="1 2">CBS 271.37</strain>
    </source>
</reference>
<dbReference type="PANTHER" id="PTHR39596:SF4">
    <property type="entry name" value="HET DOMAIN PROTEIN (AFU_ORTHOLOGUE AFUA_3G03140)-RELATED"/>
    <property type="match status" value="1"/>
</dbReference>
<name>A0A0D2GYI1_9EURO</name>
<dbReference type="EMBL" id="KN846974">
    <property type="protein sequence ID" value="KIW77429.1"/>
    <property type="molecule type" value="Genomic_DNA"/>
</dbReference>
<organism evidence="1 2">
    <name type="scientific">Fonsecaea pedrosoi CBS 271.37</name>
    <dbReference type="NCBI Taxonomy" id="1442368"/>
    <lineage>
        <taxon>Eukaryota</taxon>
        <taxon>Fungi</taxon>
        <taxon>Dikarya</taxon>
        <taxon>Ascomycota</taxon>
        <taxon>Pezizomycotina</taxon>
        <taxon>Eurotiomycetes</taxon>
        <taxon>Chaetothyriomycetidae</taxon>
        <taxon>Chaetothyriales</taxon>
        <taxon>Herpotrichiellaceae</taxon>
        <taxon>Fonsecaea</taxon>
    </lineage>
</organism>
<proteinExistence type="predicted"/>
<dbReference type="HOGENOM" id="CLU_015641_1_0_1"/>
<dbReference type="VEuPathDB" id="FungiDB:Z517_09875"/>
<evidence type="ECO:0008006" key="3">
    <source>
        <dbReference type="Google" id="ProtNLM"/>
    </source>
</evidence>
<gene>
    <name evidence="1" type="ORF">Z517_09875</name>
</gene>